<evidence type="ECO:0008006" key="4">
    <source>
        <dbReference type="Google" id="ProtNLM"/>
    </source>
</evidence>
<keyword evidence="1" id="KW-0732">Signal</keyword>
<gene>
    <name evidence="2" type="ORF">GCM10009544_38160</name>
</gene>
<name>A0ABP3K697_9ACTN</name>
<dbReference type="EMBL" id="BAAAHB010000042">
    <property type="protein sequence ID" value="GAA0472540.1"/>
    <property type="molecule type" value="Genomic_DNA"/>
</dbReference>
<protein>
    <recommendedName>
        <fullName evidence="4">Chitin-binding type-2 domain-containing protein</fullName>
    </recommendedName>
</protein>
<feature type="chain" id="PRO_5045981323" description="Chitin-binding type-2 domain-containing protein" evidence="1">
    <location>
        <begin position="25"/>
        <end position="83"/>
    </location>
</feature>
<organism evidence="2 3">
    <name type="scientific">Streptomyces stramineus</name>
    <dbReference type="NCBI Taxonomy" id="173861"/>
    <lineage>
        <taxon>Bacteria</taxon>
        <taxon>Bacillati</taxon>
        <taxon>Actinomycetota</taxon>
        <taxon>Actinomycetes</taxon>
        <taxon>Kitasatosporales</taxon>
        <taxon>Streptomycetaceae</taxon>
        <taxon>Streptomyces</taxon>
    </lineage>
</organism>
<sequence length="83" mass="8846">MQRLSVVSGLLLGAVLLAAPAASAQAESTANGAPAGNCRPASVDSPQRVCQNRFMCDRNVWYQYCREDAGGPWYWQPIGSCVG</sequence>
<accession>A0ABP3K697</accession>
<comment type="caution">
    <text evidence="2">The sequence shown here is derived from an EMBL/GenBank/DDBJ whole genome shotgun (WGS) entry which is preliminary data.</text>
</comment>
<dbReference type="Proteomes" id="UP001499895">
    <property type="component" value="Unassembled WGS sequence"/>
</dbReference>
<keyword evidence="3" id="KW-1185">Reference proteome</keyword>
<evidence type="ECO:0000313" key="2">
    <source>
        <dbReference type="EMBL" id="GAA0472540.1"/>
    </source>
</evidence>
<feature type="signal peptide" evidence="1">
    <location>
        <begin position="1"/>
        <end position="24"/>
    </location>
</feature>
<reference evidence="3" key="1">
    <citation type="journal article" date="2019" name="Int. J. Syst. Evol. Microbiol.">
        <title>The Global Catalogue of Microorganisms (GCM) 10K type strain sequencing project: providing services to taxonomists for standard genome sequencing and annotation.</title>
        <authorList>
            <consortium name="The Broad Institute Genomics Platform"/>
            <consortium name="The Broad Institute Genome Sequencing Center for Infectious Disease"/>
            <person name="Wu L."/>
            <person name="Ma J."/>
        </authorList>
    </citation>
    <scope>NUCLEOTIDE SEQUENCE [LARGE SCALE GENOMIC DNA]</scope>
    <source>
        <strain evidence="3">JCM 10649</strain>
    </source>
</reference>
<evidence type="ECO:0000313" key="3">
    <source>
        <dbReference type="Proteomes" id="UP001499895"/>
    </source>
</evidence>
<evidence type="ECO:0000256" key="1">
    <source>
        <dbReference type="SAM" id="SignalP"/>
    </source>
</evidence>
<proteinExistence type="predicted"/>